<dbReference type="PROSITE" id="PS50932">
    <property type="entry name" value="HTH_LACI_2"/>
    <property type="match status" value="1"/>
</dbReference>
<dbReference type="HOGENOM" id="CLU_037628_6_1_4"/>
<accession>A1WFA2</accession>
<dbReference type="GO" id="GO:0003700">
    <property type="term" value="F:DNA-binding transcription factor activity"/>
    <property type="evidence" value="ECO:0007669"/>
    <property type="project" value="TreeGrafter"/>
</dbReference>
<evidence type="ECO:0000256" key="3">
    <source>
        <dbReference type="ARBA" id="ARBA00023125"/>
    </source>
</evidence>
<keyword evidence="3" id="KW-0238">DNA-binding</keyword>
<dbReference type="Pfam" id="PF00532">
    <property type="entry name" value="Peripla_BP_1"/>
    <property type="match status" value="1"/>
</dbReference>
<dbReference type="STRING" id="391735.Veis_0525"/>
<evidence type="ECO:0000256" key="2">
    <source>
        <dbReference type="ARBA" id="ARBA00023015"/>
    </source>
</evidence>
<keyword evidence="4" id="KW-0804">Transcription</keyword>
<dbReference type="EMBL" id="CP000542">
    <property type="protein sequence ID" value="ABM56309.1"/>
    <property type="molecule type" value="Genomic_DNA"/>
</dbReference>
<dbReference type="Gene3D" id="1.10.260.40">
    <property type="entry name" value="lambda repressor-like DNA-binding domains"/>
    <property type="match status" value="1"/>
</dbReference>
<dbReference type="GO" id="GO:0000976">
    <property type="term" value="F:transcription cis-regulatory region binding"/>
    <property type="evidence" value="ECO:0007669"/>
    <property type="project" value="TreeGrafter"/>
</dbReference>
<gene>
    <name evidence="6" type="ordered locus">Veis_0525</name>
</gene>
<evidence type="ECO:0000313" key="6">
    <source>
        <dbReference type="EMBL" id="ABM56309.1"/>
    </source>
</evidence>
<dbReference type="CDD" id="cd01392">
    <property type="entry name" value="HTH_LacI"/>
    <property type="match status" value="1"/>
</dbReference>
<dbReference type="PANTHER" id="PTHR30146:SF148">
    <property type="entry name" value="HTH-TYPE TRANSCRIPTIONAL REPRESSOR PURR-RELATED"/>
    <property type="match status" value="1"/>
</dbReference>
<dbReference type="InterPro" id="IPR010982">
    <property type="entry name" value="Lambda_DNA-bd_dom_sf"/>
</dbReference>
<sequence>MKRLGSQPDPDRRAPTMVDVAKLAEVSLATVSAVINDSAPVSADRKKRVLDAIRRVGYQTNAIARSLKTGSTKTIGLMIADITNPFFTAVIHSIQEVAYHHGYGVMLCCSDEDPEKERLHLRLMSDRMVDALIIATAGETPPLRALIDSRRKPVVLIDRLLDGVATDAVVIDNVAAARDAVRYLVSLGHRRIGLITGKSTLSTARERYQGYCQALAEAGIAIENALVGAARFGSADGYGAAMGLLSLAERPTAIFASNNLSGIGLMRGIKDSGLRCPADISVACFDDFEWADVFEPRLTTLVQPTRAIGAQAMAIVLEHLQDGGAQRSAARVVRMRAQLRIRDSCVMWPPPPGLST</sequence>
<proteinExistence type="predicted"/>
<protein>
    <submittedName>
        <fullName evidence="6">Transcriptional regulator, LacI family</fullName>
    </submittedName>
</protein>
<evidence type="ECO:0000256" key="4">
    <source>
        <dbReference type="ARBA" id="ARBA00023163"/>
    </source>
</evidence>
<evidence type="ECO:0000259" key="5">
    <source>
        <dbReference type="PROSITE" id="PS50932"/>
    </source>
</evidence>
<dbReference type="SUPFAM" id="SSF53822">
    <property type="entry name" value="Periplasmic binding protein-like I"/>
    <property type="match status" value="1"/>
</dbReference>
<dbReference type="eggNOG" id="COG1609">
    <property type="taxonomic scope" value="Bacteria"/>
</dbReference>
<dbReference type="SUPFAM" id="SSF47413">
    <property type="entry name" value="lambda repressor-like DNA-binding domains"/>
    <property type="match status" value="1"/>
</dbReference>
<keyword evidence="1" id="KW-0678">Repressor</keyword>
<keyword evidence="7" id="KW-1185">Reference proteome</keyword>
<dbReference type="KEGG" id="vei:Veis_0525"/>
<dbReference type="AlphaFoldDB" id="A1WFA2"/>
<dbReference type="PROSITE" id="PS00356">
    <property type="entry name" value="HTH_LACI_1"/>
    <property type="match status" value="1"/>
</dbReference>
<keyword evidence="2" id="KW-0805">Transcription regulation</keyword>
<reference evidence="7" key="1">
    <citation type="submission" date="2006-12" db="EMBL/GenBank/DDBJ databases">
        <title>Complete sequence of chromosome 1 of Verminephrobacter eiseniae EF01-2.</title>
        <authorList>
            <person name="Copeland A."/>
            <person name="Lucas S."/>
            <person name="Lapidus A."/>
            <person name="Barry K."/>
            <person name="Detter J.C."/>
            <person name="Glavina del Rio T."/>
            <person name="Dalin E."/>
            <person name="Tice H."/>
            <person name="Pitluck S."/>
            <person name="Chertkov O."/>
            <person name="Brettin T."/>
            <person name="Bruce D."/>
            <person name="Han C."/>
            <person name="Tapia R."/>
            <person name="Gilna P."/>
            <person name="Schmutz J."/>
            <person name="Larimer F."/>
            <person name="Land M."/>
            <person name="Hauser L."/>
            <person name="Kyrpides N."/>
            <person name="Kim E."/>
            <person name="Stahl D."/>
            <person name="Richardson P."/>
        </authorList>
    </citation>
    <scope>NUCLEOTIDE SEQUENCE [LARGE SCALE GENOMIC DNA]</scope>
    <source>
        <strain evidence="7">EF01-2</strain>
    </source>
</reference>
<dbReference type="Gene3D" id="3.40.50.2300">
    <property type="match status" value="2"/>
</dbReference>
<dbReference type="CDD" id="cd06267">
    <property type="entry name" value="PBP1_LacI_sugar_binding-like"/>
    <property type="match status" value="1"/>
</dbReference>
<dbReference type="InterPro" id="IPR028082">
    <property type="entry name" value="Peripla_BP_I"/>
</dbReference>
<dbReference type="PANTHER" id="PTHR30146">
    <property type="entry name" value="LACI-RELATED TRANSCRIPTIONAL REPRESSOR"/>
    <property type="match status" value="1"/>
</dbReference>
<dbReference type="Proteomes" id="UP000000374">
    <property type="component" value="Chromosome"/>
</dbReference>
<dbReference type="InterPro" id="IPR001761">
    <property type="entry name" value="Peripla_BP/Lac1_sug-bd_dom"/>
</dbReference>
<name>A1WFA2_VEREI</name>
<evidence type="ECO:0000313" key="7">
    <source>
        <dbReference type="Proteomes" id="UP000000374"/>
    </source>
</evidence>
<dbReference type="InterPro" id="IPR000843">
    <property type="entry name" value="HTH_LacI"/>
</dbReference>
<feature type="domain" description="HTH lacI-type" evidence="5">
    <location>
        <begin position="15"/>
        <end position="69"/>
    </location>
</feature>
<dbReference type="SMART" id="SM00354">
    <property type="entry name" value="HTH_LACI"/>
    <property type="match status" value="1"/>
</dbReference>
<organism evidence="6 7">
    <name type="scientific">Verminephrobacter eiseniae (strain EF01-2)</name>
    <dbReference type="NCBI Taxonomy" id="391735"/>
    <lineage>
        <taxon>Bacteria</taxon>
        <taxon>Pseudomonadati</taxon>
        <taxon>Pseudomonadota</taxon>
        <taxon>Betaproteobacteria</taxon>
        <taxon>Burkholderiales</taxon>
        <taxon>Comamonadaceae</taxon>
        <taxon>Verminephrobacter</taxon>
    </lineage>
</organism>
<evidence type="ECO:0000256" key="1">
    <source>
        <dbReference type="ARBA" id="ARBA00022491"/>
    </source>
</evidence>
<dbReference type="Pfam" id="PF00356">
    <property type="entry name" value="LacI"/>
    <property type="match status" value="1"/>
</dbReference>